<accession>A0A1F6D3Y5</accession>
<dbReference type="AlphaFoldDB" id="A0A1F6D3Y5"/>
<dbReference type="PANTHER" id="PTHR33490">
    <property type="entry name" value="BLR5614 PROTEIN-RELATED"/>
    <property type="match status" value="1"/>
</dbReference>
<dbReference type="PANTHER" id="PTHR33490:SF3">
    <property type="entry name" value="CONSERVED INTEGRAL MEMBRANE PROTEIN"/>
    <property type="match status" value="1"/>
</dbReference>
<feature type="signal peptide" evidence="2">
    <location>
        <begin position="1"/>
        <end position="21"/>
    </location>
</feature>
<gene>
    <name evidence="4" type="ORF">A3F84_28840</name>
</gene>
<dbReference type="Pfam" id="PF01841">
    <property type="entry name" value="Transglut_core"/>
    <property type="match status" value="1"/>
</dbReference>
<evidence type="ECO:0000256" key="1">
    <source>
        <dbReference type="SAM" id="MobiDB-lite"/>
    </source>
</evidence>
<evidence type="ECO:0000256" key="2">
    <source>
        <dbReference type="SAM" id="SignalP"/>
    </source>
</evidence>
<keyword evidence="2" id="KW-0732">Signal</keyword>
<dbReference type="EMBL" id="MFKF01000053">
    <property type="protein sequence ID" value="OGG56030.1"/>
    <property type="molecule type" value="Genomic_DNA"/>
</dbReference>
<evidence type="ECO:0000259" key="3">
    <source>
        <dbReference type="SMART" id="SM00460"/>
    </source>
</evidence>
<dbReference type="SUPFAM" id="SSF54001">
    <property type="entry name" value="Cysteine proteinases"/>
    <property type="match status" value="1"/>
</dbReference>
<dbReference type="InterPro" id="IPR038765">
    <property type="entry name" value="Papain-like_cys_pep_sf"/>
</dbReference>
<evidence type="ECO:0000313" key="5">
    <source>
        <dbReference type="Proteomes" id="UP000178606"/>
    </source>
</evidence>
<organism evidence="4 5">
    <name type="scientific">Handelsmanbacteria sp. (strain RIFCSPLOWO2_12_FULL_64_10)</name>
    <dbReference type="NCBI Taxonomy" id="1817868"/>
    <lineage>
        <taxon>Bacteria</taxon>
        <taxon>Candidatus Handelsmaniibacteriota</taxon>
    </lineage>
</organism>
<dbReference type="InterPro" id="IPR002931">
    <property type="entry name" value="Transglutaminase-like"/>
</dbReference>
<name>A0A1F6D3Y5_HANXR</name>
<dbReference type="Proteomes" id="UP000178606">
    <property type="component" value="Unassembled WGS sequence"/>
</dbReference>
<protein>
    <recommendedName>
        <fullName evidence="3">Transglutaminase-like domain-containing protein</fullName>
    </recommendedName>
</protein>
<feature type="region of interest" description="Disordered" evidence="1">
    <location>
        <begin position="347"/>
        <end position="415"/>
    </location>
</feature>
<feature type="domain" description="Transglutaminase-like" evidence="3">
    <location>
        <begin position="199"/>
        <end position="275"/>
    </location>
</feature>
<feature type="compositionally biased region" description="Pro residues" evidence="1">
    <location>
        <begin position="352"/>
        <end position="365"/>
    </location>
</feature>
<comment type="caution">
    <text evidence="4">The sequence shown here is derived from an EMBL/GenBank/DDBJ whole genome shotgun (WGS) entry which is preliminary data.</text>
</comment>
<evidence type="ECO:0000313" key="4">
    <source>
        <dbReference type="EMBL" id="OGG56030.1"/>
    </source>
</evidence>
<dbReference type="SMART" id="SM00460">
    <property type="entry name" value="TGc"/>
    <property type="match status" value="1"/>
</dbReference>
<reference evidence="4 5" key="1">
    <citation type="journal article" date="2016" name="Nat. Commun.">
        <title>Thousands of microbial genomes shed light on interconnected biogeochemical processes in an aquifer system.</title>
        <authorList>
            <person name="Anantharaman K."/>
            <person name="Brown C.T."/>
            <person name="Hug L.A."/>
            <person name="Sharon I."/>
            <person name="Castelle C.J."/>
            <person name="Probst A.J."/>
            <person name="Thomas B.C."/>
            <person name="Singh A."/>
            <person name="Wilkins M.J."/>
            <person name="Karaoz U."/>
            <person name="Brodie E.L."/>
            <person name="Williams K.H."/>
            <person name="Hubbard S.S."/>
            <person name="Banfield J.F."/>
        </authorList>
    </citation>
    <scope>NUCLEOTIDE SEQUENCE [LARGE SCALE GENOMIC DNA]</scope>
    <source>
        <strain evidence="5">RIFCSPLOWO2_12_FULL_64_10</strain>
    </source>
</reference>
<proteinExistence type="predicted"/>
<dbReference type="Gene3D" id="3.10.620.30">
    <property type="match status" value="1"/>
</dbReference>
<sequence length="600" mass="65164">MRRAFILVLALCAVRATSIDANTFVVGGQLASEVEVEIVRDVSLPPGLTFFRTQITRVPTFTSPTTSQQVVSQQAVFSTPPSSEEERVDACGNRYAMYRWDSPPARVEARTKLRLRCRVDFPALPGDAPFPPAPAPEEVRDYLKPAPLAQSEDAGVKALAQRLIGGARLQHEAVSAVLNYVADHVTYTLEPEAYDALYALRTGRGNCQNFSNLSVALLRAAGIPARVACGWSIRKGWSVQQPNGTVRTLNLADGRHAWLEVYDPKWGWVPYDAQQTHRFVSTRYVRVSVGFDSGDDPDGVYKWAGAPSGKALSFRESIQVNFASDQDMTQSLEERPEPSNHLFTVSVGEVRPPAPPPLAALPSPAPSGAERSSHTPPPGAESPTPQALPPGAGRPTPSVPLPDVGATPKPEADLSRLSFTRPLTVGNLHFPALDVFGVATAEGANRYVVESAEYVTGKEAFAQAFDLERPTLVQDISLALRRFGGQSGQLWLELMDDVNGAPGGEPASSGKVSVASLPMEGGYRWVVFPFNSMASKVVLTPGRYWVVLRYSGDAICNWFYIYGNPYGSPDGTRSRWAGEAAWNTIRNYDFNFRVRGATAS</sequence>
<feature type="chain" id="PRO_5009523683" description="Transglutaminase-like domain-containing protein" evidence="2">
    <location>
        <begin position="22"/>
        <end position="600"/>
    </location>
</feature>